<evidence type="ECO:0000256" key="3">
    <source>
        <dbReference type="ARBA" id="ARBA00023163"/>
    </source>
</evidence>
<evidence type="ECO:0000259" key="5">
    <source>
        <dbReference type="PROSITE" id="PS50048"/>
    </source>
</evidence>
<dbReference type="STRING" id="1442371.A0A0D2HH10"/>
<dbReference type="AlphaFoldDB" id="A0A0D2HH10"/>
<dbReference type="SMART" id="SM00066">
    <property type="entry name" value="GAL4"/>
    <property type="match status" value="1"/>
</dbReference>
<keyword evidence="4" id="KW-0539">Nucleus</keyword>
<dbReference type="InterPro" id="IPR053178">
    <property type="entry name" value="Osmoadaptation_assoc"/>
</dbReference>
<dbReference type="GO" id="GO:0008270">
    <property type="term" value="F:zinc ion binding"/>
    <property type="evidence" value="ECO:0007669"/>
    <property type="project" value="InterPro"/>
</dbReference>
<sequence>MPPRNRACQTCRQKRRKCDFTLPECQQCLRANQSCPGPHRGPIFVNQTQLISDQYAAKASRLDAEKCLTKHVSSELIDSEAFVGHFVSSCTSFGTGMTTRSWLSALNDVPEQNGRPAFSLALRATALAFCAQAEQNWSAAAKARSDYGRALALHAKTLAQKADLSMLSMLGTSIIMSFFEAVSTTTSHAYEEHLNAARKLLETAREQENYNAILDGIELHIQYQIAFRLIAGYALSDGSTLGQTSEHISQIDPLANLLVDLSKLYASKFHKTAFVMQQVEDGFMSKVVTICKAQEADILTMVGTVPWMKDTEMEYHDAIAAITLATLSSLRMLVLLTSNTNFGGVVGELLKSHCSTILQAATCLARHQIRCAWLRMYLPLTLVAMHSPVSAQRARADNLLIQWLGKTPLAGLSLAAIERIREFRNMCGTCD</sequence>
<dbReference type="EMBL" id="KN848065">
    <property type="protein sequence ID" value="KIY01221.1"/>
    <property type="molecule type" value="Genomic_DNA"/>
</dbReference>
<keyword evidence="7" id="KW-1185">Reference proteome</keyword>
<gene>
    <name evidence="6" type="ORF">Z520_02773</name>
</gene>
<dbReference type="CDD" id="cd00067">
    <property type="entry name" value="GAL4"/>
    <property type="match status" value="1"/>
</dbReference>
<dbReference type="GeneID" id="27708519"/>
<dbReference type="InterPro" id="IPR001138">
    <property type="entry name" value="Zn2Cys6_DnaBD"/>
</dbReference>
<evidence type="ECO:0000313" key="7">
    <source>
        <dbReference type="Proteomes" id="UP000053411"/>
    </source>
</evidence>
<accession>A0A0D2HH10</accession>
<feature type="domain" description="Zn(2)-C6 fungal-type" evidence="5">
    <location>
        <begin position="7"/>
        <end position="35"/>
    </location>
</feature>
<dbReference type="Proteomes" id="UP000053411">
    <property type="component" value="Unassembled WGS sequence"/>
</dbReference>
<name>A0A0D2HH10_9EURO</name>
<evidence type="ECO:0000256" key="2">
    <source>
        <dbReference type="ARBA" id="ARBA00023125"/>
    </source>
</evidence>
<dbReference type="GO" id="GO:0000981">
    <property type="term" value="F:DNA-binding transcription factor activity, RNA polymerase II-specific"/>
    <property type="evidence" value="ECO:0007669"/>
    <property type="project" value="InterPro"/>
</dbReference>
<dbReference type="PROSITE" id="PS00463">
    <property type="entry name" value="ZN2_CY6_FUNGAL_1"/>
    <property type="match status" value="1"/>
</dbReference>
<dbReference type="OrthoDB" id="3525185at2759"/>
<dbReference type="GO" id="GO:0003677">
    <property type="term" value="F:DNA binding"/>
    <property type="evidence" value="ECO:0007669"/>
    <property type="project" value="UniProtKB-KW"/>
</dbReference>
<dbReference type="RefSeq" id="XP_016635343.1">
    <property type="nucleotide sequence ID" value="XM_016773286.1"/>
</dbReference>
<dbReference type="Pfam" id="PF00172">
    <property type="entry name" value="Zn_clus"/>
    <property type="match status" value="1"/>
</dbReference>
<dbReference type="PROSITE" id="PS50048">
    <property type="entry name" value="ZN2_CY6_FUNGAL_2"/>
    <property type="match status" value="1"/>
</dbReference>
<keyword evidence="2" id="KW-0238">DNA-binding</keyword>
<protein>
    <recommendedName>
        <fullName evidence="5">Zn(2)-C6 fungal-type domain-containing protein</fullName>
    </recommendedName>
</protein>
<dbReference type="PANTHER" id="PTHR38111:SF11">
    <property type="entry name" value="TRANSCRIPTION FACTOR DOMAIN-CONTAINING PROTEIN-RELATED"/>
    <property type="match status" value="1"/>
</dbReference>
<dbReference type="VEuPathDB" id="FungiDB:Z520_02773"/>
<dbReference type="InterPro" id="IPR036864">
    <property type="entry name" value="Zn2-C6_fun-type_DNA-bd_sf"/>
</dbReference>
<proteinExistence type="predicted"/>
<reference evidence="6 7" key="1">
    <citation type="submission" date="2015-01" db="EMBL/GenBank/DDBJ databases">
        <title>The Genome Sequence of Fonsecaea multimorphosa CBS 102226.</title>
        <authorList>
            <consortium name="The Broad Institute Genomics Platform"/>
            <person name="Cuomo C."/>
            <person name="de Hoog S."/>
            <person name="Gorbushina A."/>
            <person name="Stielow B."/>
            <person name="Teixiera M."/>
            <person name="Abouelleil A."/>
            <person name="Chapman S.B."/>
            <person name="Priest M."/>
            <person name="Young S.K."/>
            <person name="Wortman J."/>
            <person name="Nusbaum C."/>
            <person name="Birren B."/>
        </authorList>
    </citation>
    <scope>NUCLEOTIDE SEQUENCE [LARGE SCALE GENOMIC DNA]</scope>
    <source>
        <strain evidence="6 7">CBS 102226</strain>
    </source>
</reference>
<organism evidence="6 7">
    <name type="scientific">Fonsecaea multimorphosa CBS 102226</name>
    <dbReference type="NCBI Taxonomy" id="1442371"/>
    <lineage>
        <taxon>Eukaryota</taxon>
        <taxon>Fungi</taxon>
        <taxon>Dikarya</taxon>
        <taxon>Ascomycota</taxon>
        <taxon>Pezizomycotina</taxon>
        <taxon>Eurotiomycetes</taxon>
        <taxon>Chaetothyriomycetidae</taxon>
        <taxon>Chaetothyriales</taxon>
        <taxon>Herpotrichiellaceae</taxon>
        <taxon>Fonsecaea</taxon>
    </lineage>
</organism>
<evidence type="ECO:0000256" key="4">
    <source>
        <dbReference type="ARBA" id="ARBA00023242"/>
    </source>
</evidence>
<keyword evidence="3" id="KW-0804">Transcription</keyword>
<keyword evidence="1" id="KW-0805">Transcription regulation</keyword>
<evidence type="ECO:0000256" key="1">
    <source>
        <dbReference type="ARBA" id="ARBA00023015"/>
    </source>
</evidence>
<dbReference type="PANTHER" id="PTHR38111">
    <property type="entry name" value="ZN(2)-C6 FUNGAL-TYPE DOMAIN-CONTAINING PROTEIN-RELATED"/>
    <property type="match status" value="1"/>
</dbReference>
<dbReference type="SUPFAM" id="SSF57701">
    <property type="entry name" value="Zn2/Cys6 DNA-binding domain"/>
    <property type="match status" value="1"/>
</dbReference>
<evidence type="ECO:0000313" key="6">
    <source>
        <dbReference type="EMBL" id="KIY01221.1"/>
    </source>
</evidence>
<dbReference type="Gene3D" id="4.10.240.10">
    <property type="entry name" value="Zn(2)-C6 fungal-type DNA-binding domain"/>
    <property type="match status" value="1"/>
</dbReference>